<dbReference type="InterPro" id="IPR024775">
    <property type="entry name" value="DinB-like"/>
</dbReference>
<organism evidence="2 3">
    <name type="scientific">Micromonospora taraxaci</name>
    <dbReference type="NCBI Taxonomy" id="1316803"/>
    <lineage>
        <taxon>Bacteria</taxon>
        <taxon>Bacillati</taxon>
        <taxon>Actinomycetota</taxon>
        <taxon>Actinomycetes</taxon>
        <taxon>Micromonosporales</taxon>
        <taxon>Micromonosporaceae</taxon>
        <taxon>Micromonospora</taxon>
    </lineage>
</organism>
<gene>
    <name evidence="2" type="ORF">FHU34_114342</name>
</gene>
<dbReference type="Pfam" id="PF12867">
    <property type="entry name" value="DinB_2"/>
    <property type="match status" value="1"/>
</dbReference>
<feature type="domain" description="DinB-like" evidence="1">
    <location>
        <begin position="54"/>
        <end position="213"/>
    </location>
</feature>
<evidence type="ECO:0000313" key="2">
    <source>
        <dbReference type="EMBL" id="TWG18967.1"/>
    </source>
</evidence>
<accession>A0A561W536</accession>
<reference evidence="2 3" key="1">
    <citation type="submission" date="2019-06" db="EMBL/GenBank/DDBJ databases">
        <title>Sequencing the genomes of 1000 actinobacteria strains.</title>
        <authorList>
            <person name="Klenk H.-P."/>
        </authorList>
    </citation>
    <scope>NUCLEOTIDE SEQUENCE [LARGE SCALE GENOMIC DNA]</scope>
    <source>
        <strain evidence="2 3">DSM 45885</strain>
    </source>
</reference>
<dbReference type="SUPFAM" id="SSF109854">
    <property type="entry name" value="DinB/YfiT-like putative metalloenzymes"/>
    <property type="match status" value="1"/>
</dbReference>
<dbReference type="EMBL" id="VIWZ01000001">
    <property type="protein sequence ID" value="TWG18967.1"/>
    <property type="molecule type" value="Genomic_DNA"/>
</dbReference>
<dbReference type="Proteomes" id="UP000317685">
    <property type="component" value="Unassembled WGS sequence"/>
</dbReference>
<dbReference type="InterPro" id="IPR034660">
    <property type="entry name" value="DinB/YfiT-like"/>
</dbReference>
<evidence type="ECO:0000313" key="3">
    <source>
        <dbReference type="Proteomes" id="UP000317685"/>
    </source>
</evidence>
<dbReference type="AlphaFoldDB" id="A0A561W536"/>
<sequence>MPVGGLWHLLMLSSEEWAVLTSCHAGDGVHEGQQPGLRCMYCAAVTRSERLADQLDRHWHKNLRPRLQGLADEEYFWEPVRGCWSIRPRGTTSAAMSVGSGDWTMDFASPAPVPAPVTTIAWRLAHIVVSCLGYRVGWHFGGQDVDSQTFPYAGTAAEALKQLDEMYGRWNAGVRQLSDADLENPPTVGPERFPMEGIVLHVNRELIHHGAEISLLRDLYRWQD</sequence>
<protein>
    <submittedName>
        <fullName evidence="2">DinB family protein</fullName>
    </submittedName>
</protein>
<evidence type="ECO:0000259" key="1">
    <source>
        <dbReference type="Pfam" id="PF12867"/>
    </source>
</evidence>
<keyword evidence="3" id="KW-1185">Reference proteome</keyword>
<proteinExistence type="predicted"/>
<name>A0A561W536_9ACTN</name>
<comment type="caution">
    <text evidence="2">The sequence shown here is derived from an EMBL/GenBank/DDBJ whole genome shotgun (WGS) entry which is preliminary data.</text>
</comment>
<dbReference type="Gene3D" id="1.20.120.450">
    <property type="entry name" value="dinb family like domain"/>
    <property type="match status" value="1"/>
</dbReference>